<dbReference type="Gene3D" id="3.90.550.10">
    <property type="entry name" value="Spore Coat Polysaccharide Biosynthesis Protein SpsA, Chain A"/>
    <property type="match status" value="1"/>
</dbReference>
<evidence type="ECO:0000259" key="1">
    <source>
        <dbReference type="Pfam" id="PF00535"/>
    </source>
</evidence>
<reference evidence="3" key="1">
    <citation type="journal article" date="2019" name="Int. J. Syst. Evol. Microbiol.">
        <title>The Global Catalogue of Microorganisms (GCM) 10K type strain sequencing project: providing services to taxonomists for standard genome sequencing and annotation.</title>
        <authorList>
            <consortium name="The Broad Institute Genomics Platform"/>
            <consortium name="The Broad Institute Genome Sequencing Center for Infectious Disease"/>
            <person name="Wu L."/>
            <person name="Ma J."/>
        </authorList>
    </citation>
    <scope>NUCLEOTIDE SEQUENCE [LARGE SCALE GENOMIC DNA]</scope>
    <source>
        <strain evidence="3">CCUG 46385</strain>
    </source>
</reference>
<proteinExistence type="predicted"/>
<feature type="domain" description="Glycosyltransferase 2-like" evidence="1">
    <location>
        <begin position="8"/>
        <end position="155"/>
    </location>
</feature>
<protein>
    <submittedName>
        <fullName evidence="2">Glycosyltransferase family 2 protein</fullName>
    </submittedName>
</protein>
<dbReference type="InterPro" id="IPR029044">
    <property type="entry name" value="Nucleotide-diphossugar_trans"/>
</dbReference>
<dbReference type="PANTHER" id="PTHR22916:SF3">
    <property type="entry name" value="UDP-GLCNAC:BETAGAL BETA-1,3-N-ACETYLGLUCOSAMINYLTRANSFERASE-LIKE PROTEIN 1"/>
    <property type="match status" value="1"/>
</dbReference>
<organism evidence="2 3">
    <name type="scientific">Filifactor villosus</name>
    <dbReference type="NCBI Taxonomy" id="29374"/>
    <lineage>
        <taxon>Bacteria</taxon>
        <taxon>Bacillati</taxon>
        <taxon>Bacillota</taxon>
        <taxon>Clostridia</taxon>
        <taxon>Peptostreptococcales</taxon>
        <taxon>Filifactoraceae</taxon>
        <taxon>Filifactor</taxon>
    </lineage>
</organism>
<comment type="caution">
    <text evidence="2">The sequence shown here is derived from an EMBL/GenBank/DDBJ whole genome shotgun (WGS) entry which is preliminary data.</text>
</comment>
<dbReference type="SUPFAM" id="SSF53448">
    <property type="entry name" value="Nucleotide-diphospho-sugar transferases"/>
    <property type="match status" value="1"/>
</dbReference>
<dbReference type="PANTHER" id="PTHR22916">
    <property type="entry name" value="GLYCOSYLTRANSFERASE"/>
    <property type="match status" value="1"/>
</dbReference>
<dbReference type="Pfam" id="PF00535">
    <property type="entry name" value="Glycos_transf_2"/>
    <property type="match status" value="1"/>
</dbReference>
<keyword evidence="3" id="KW-1185">Reference proteome</keyword>
<accession>A0ABV9QQP8</accession>
<gene>
    <name evidence="2" type="ORF">ACFO4R_07785</name>
</gene>
<evidence type="ECO:0000313" key="3">
    <source>
        <dbReference type="Proteomes" id="UP001595916"/>
    </source>
</evidence>
<dbReference type="InterPro" id="IPR001173">
    <property type="entry name" value="Glyco_trans_2-like"/>
</dbReference>
<dbReference type="Proteomes" id="UP001595916">
    <property type="component" value="Unassembled WGS sequence"/>
</dbReference>
<sequence>MMKEISVSIIVGEYNSSAFIRKNVESLLEQDYNNIEILLYDDASTDNTREIMRELEVEHPDKIRIFVSDINGGVGKGRNYCLNRAEGDYILFMDHDDYIDRSYVSTLVREAEKSKNIDVFYTGFTSVEENGDIRYVRKFRTEEEAFRQSIPLFAKMYRRNFLVENNIYSCEGRVIEDILYQGVLEARRPKIKLVDYPKYYYVFNRKSIKNTVFLEFQNGIIDKSFDYLIRNKNLLSQESYEIASYYAFYFVCWYLLKTGAYVKKENMDAEYSKAFGYLDRHFAEYRNNKYLTLRGLKGSRMVVNLALKTVSVLDKLDLSKWFFGFYAKNGRFFRKFWPEL</sequence>
<name>A0ABV9QQP8_9FIRM</name>
<dbReference type="EMBL" id="JBHSHL010000028">
    <property type="protein sequence ID" value="MFC4804981.1"/>
    <property type="molecule type" value="Genomic_DNA"/>
</dbReference>
<evidence type="ECO:0000313" key="2">
    <source>
        <dbReference type="EMBL" id="MFC4804981.1"/>
    </source>
</evidence>